<dbReference type="AlphaFoldDB" id="A0A0A9HI14"/>
<sequence length="55" mass="6520">MRLKRTSGNSTFLFLMPRSHKKVICWSKNMPQDYLFFSSSFLVVQCPSFPWLSLM</sequence>
<organism evidence="1">
    <name type="scientific">Arundo donax</name>
    <name type="common">Giant reed</name>
    <name type="synonym">Donax arundinaceus</name>
    <dbReference type="NCBI Taxonomy" id="35708"/>
    <lineage>
        <taxon>Eukaryota</taxon>
        <taxon>Viridiplantae</taxon>
        <taxon>Streptophyta</taxon>
        <taxon>Embryophyta</taxon>
        <taxon>Tracheophyta</taxon>
        <taxon>Spermatophyta</taxon>
        <taxon>Magnoliopsida</taxon>
        <taxon>Liliopsida</taxon>
        <taxon>Poales</taxon>
        <taxon>Poaceae</taxon>
        <taxon>PACMAD clade</taxon>
        <taxon>Arundinoideae</taxon>
        <taxon>Arundineae</taxon>
        <taxon>Arundo</taxon>
    </lineage>
</organism>
<dbReference type="EMBL" id="GBRH01161499">
    <property type="protein sequence ID" value="JAE36397.1"/>
    <property type="molecule type" value="Transcribed_RNA"/>
</dbReference>
<protein>
    <submittedName>
        <fullName evidence="1">Uncharacterized protein</fullName>
    </submittedName>
</protein>
<proteinExistence type="predicted"/>
<reference evidence="1" key="1">
    <citation type="submission" date="2014-09" db="EMBL/GenBank/DDBJ databases">
        <authorList>
            <person name="Magalhaes I.L.F."/>
            <person name="Oliveira U."/>
            <person name="Santos F.R."/>
            <person name="Vidigal T.H.D.A."/>
            <person name="Brescovit A.D."/>
            <person name="Santos A.J."/>
        </authorList>
    </citation>
    <scope>NUCLEOTIDE SEQUENCE</scope>
    <source>
        <tissue evidence="1">Shoot tissue taken approximately 20 cm above the soil surface</tissue>
    </source>
</reference>
<reference evidence="1" key="2">
    <citation type="journal article" date="2015" name="Data Brief">
        <title>Shoot transcriptome of the giant reed, Arundo donax.</title>
        <authorList>
            <person name="Barrero R.A."/>
            <person name="Guerrero F.D."/>
            <person name="Moolhuijzen P."/>
            <person name="Goolsby J.A."/>
            <person name="Tidwell J."/>
            <person name="Bellgard S.E."/>
            <person name="Bellgard M.I."/>
        </authorList>
    </citation>
    <scope>NUCLEOTIDE SEQUENCE</scope>
    <source>
        <tissue evidence="1">Shoot tissue taken approximately 20 cm above the soil surface</tissue>
    </source>
</reference>
<accession>A0A0A9HI14</accession>
<evidence type="ECO:0000313" key="1">
    <source>
        <dbReference type="EMBL" id="JAE36397.1"/>
    </source>
</evidence>
<name>A0A0A9HI14_ARUDO</name>